<feature type="domain" description="HD" evidence="1">
    <location>
        <begin position="19"/>
        <end position="103"/>
    </location>
</feature>
<comment type="caution">
    <text evidence="2">The sequence shown here is derived from an EMBL/GenBank/DDBJ whole genome shotgun (WGS) entry which is preliminary data.</text>
</comment>
<dbReference type="Gene3D" id="1.10.3210.10">
    <property type="entry name" value="Hypothetical protein af1432"/>
    <property type="match status" value="1"/>
</dbReference>
<dbReference type="InterPro" id="IPR006675">
    <property type="entry name" value="HDIG_dom"/>
</dbReference>
<protein>
    <submittedName>
        <fullName evidence="2">Metal-dependent phosphohydrolase, HD subdomain protein</fullName>
    </submittedName>
</protein>
<accession>A0A8J3FLG6</accession>
<dbReference type="Pfam" id="PF01966">
    <property type="entry name" value="HD"/>
    <property type="match status" value="1"/>
</dbReference>
<reference evidence="2" key="2">
    <citation type="submission" date="2020-09" db="EMBL/GenBank/DDBJ databases">
        <authorList>
            <person name="Sun Q."/>
            <person name="Ohkuma M."/>
        </authorList>
    </citation>
    <scope>NUCLEOTIDE SEQUENCE</scope>
    <source>
        <strain evidence="2">JCM 3091</strain>
    </source>
</reference>
<dbReference type="AlphaFoldDB" id="A0A8J3FLG6"/>
<dbReference type="SUPFAM" id="SSF109604">
    <property type="entry name" value="HD-domain/PDEase-like"/>
    <property type="match status" value="1"/>
</dbReference>
<name>A0A8J3FLG6_9ACTN</name>
<gene>
    <name evidence="2" type="ORF">GCM10010124_28730</name>
</gene>
<sequence length="181" mass="19791">MVDRARELSHALLAELPERWAHTVGVAARADELARTLADGGELLVAAAWLHDVGYAEALRDTGFHPLDGARHLHRIGWPARLNGLVAHHSGACYVADVRGLLPALAAFPRGQSPMADLLTYADQTVGPHGADMTVEQRIADMLSRHGRRSPQARAHHRRGPYLRAVAARVERRLAEVRVPV</sequence>
<evidence type="ECO:0000313" key="3">
    <source>
        <dbReference type="Proteomes" id="UP000662200"/>
    </source>
</evidence>
<keyword evidence="3" id="KW-1185">Reference proteome</keyword>
<dbReference type="EMBL" id="BMQC01000009">
    <property type="protein sequence ID" value="GGK34367.1"/>
    <property type="molecule type" value="Genomic_DNA"/>
</dbReference>
<reference evidence="2" key="1">
    <citation type="journal article" date="2014" name="Int. J. Syst. Evol. Microbiol.">
        <title>Complete genome sequence of Corynebacterium casei LMG S-19264T (=DSM 44701T), isolated from a smear-ripened cheese.</title>
        <authorList>
            <consortium name="US DOE Joint Genome Institute (JGI-PGF)"/>
            <person name="Walter F."/>
            <person name="Albersmeier A."/>
            <person name="Kalinowski J."/>
            <person name="Ruckert C."/>
        </authorList>
    </citation>
    <scope>NUCLEOTIDE SEQUENCE</scope>
    <source>
        <strain evidence="2">JCM 3091</strain>
    </source>
</reference>
<dbReference type="InterPro" id="IPR006674">
    <property type="entry name" value="HD_domain"/>
</dbReference>
<dbReference type="NCBIfam" id="TIGR00277">
    <property type="entry name" value="HDIG"/>
    <property type="match status" value="1"/>
</dbReference>
<dbReference type="Proteomes" id="UP000662200">
    <property type="component" value="Unassembled WGS sequence"/>
</dbReference>
<organism evidence="2 3">
    <name type="scientific">Pilimelia terevasa</name>
    <dbReference type="NCBI Taxonomy" id="53372"/>
    <lineage>
        <taxon>Bacteria</taxon>
        <taxon>Bacillati</taxon>
        <taxon>Actinomycetota</taxon>
        <taxon>Actinomycetes</taxon>
        <taxon>Micromonosporales</taxon>
        <taxon>Micromonosporaceae</taxon>
        <taxon>Pilimelia</taxon>
    </lineage>
</organism>
<evidence type="ECO:0000259" key="1">
    <source>
        <dbReference type="Pfam" id="PF01966"/>
    </source>
</evidence>
<dbReference type="InterPro" id="IPR003607">
    <property type="entry name" value="HD/PDEase_dom"/>
</dbReference>
<proteinExistence type="predicted"/>
<evidence type="ECO:0000313" key="2">
    <source>
        <dbReference type="EMBL" id="GGK34367.1"/>
    </source>
</evidence>
<dbReference type="CDD" id="cd00077">
    <property type="entry name" value="HDc"/>
    <property type="match status" value="1"/>
</dbReference>